<dbReference type="PANTHER" id="PTHR30231:SF4">
    <property type="entry name" value="PROTEIN NEN2"/>
    <property type="match status" value="1"/>
</dbReference>
<keyword evidence="5" id="KW-0269">Exonuclease</keyword>
<dbReference type="SUPFAM" id="SSF53098">
    <property type="entry name" value="Ribonuclease H-like"/>
    <property type="match status" value="1"/>
</dbReference>
<sequence length="654" mass="73010">MQENTNIAGRLLVRHISFPSPHFLLQLRRYHRTPHVETNVPFRKGQKFVLLEFGAILVCPRKLVEINNYCTLIKPADCSVITENSVKCNGISKHCVENAPKFEQIAHTVYDLLHGRVWAGHNIASFDCVRIREAFAEIGRTAPEAKGIIDSLRLLQRKFGQRAGDLKMATLAKYFGLGIQKHRSLDDVRMNLEVLKYCATVLFLEDNYPDVLLAQMSSTPVESDTPSGSAISNRGEKKASSETPEEKGRKPPKKTTPSNNSVKKVLNATVKKTKEVSNATAKALNSEANMDCSDFTQILDRLPSICSQPQALQGDHVGILLDAISLISMSGNEQSDPEFLEPPDVSTSSLKTTFVPSKWGTEKMVLLHKGIPLQISSQKMKIRFGISKKFLIPNGKPKLSLVVEPSQETCDMLKFCDNLAQNLYSECNGNSEWRPLVITKNGQVNSVPAIRIHIATQGAGETATYFTDLYQRDSSGAPERLVFTAVDIDELNKLFVFGRLVDADYVFDIYDYQQNAGIRLVCRKLTVGIYPCVIMQTIKKQLVPYKYLVISQKFSNIHKTLVLSEFAAMPITVVLSEFAAMPITVVLSEFAAMPVTNYGLFGLIDEWFKRSSISSCTSVLKFVDKEDGEKLFLEDLMVSISMICKKIILKGENF</sequence>
<evidence type="ECO:0000313" key="10">
    <source>
        <dbReference type="Proteomes" id="UP000824469"/>
    </source>
</evidence>
<reference evidence="9 10" key="1">
    <citation type="journal article" date="2021" name="Nat. Plants">
        <title>The Taxus genome provides insights into paclitaxel biosynthesis.</title>
        <authorList>
            <person name="Xiong X."/>
            <person name="Gou J."/>
            <person name="Liao Q."/>
            <person name="Li Y."/>
            <person name="Zhou Q."/>
            <person name="Bi G."/>
            <person name="Li C."/>
            <person name="Du R."/>
            <person name="Wang X."/>
            <person name="Sun T."/>
            <person name="Guo L."/>
            <person name="Liang H."/>
            <person name="Lu P."/>
            <person name="Wu Y."/>
            <person name="Zhang Z."/>
            <person name="Ro D.K."/>
            <person name="Shang Y."/>
            <person name="Huang S."/>
            <person name="Yan J."/>
        </authorList>
    </citation>
    <scope>NUCLEOTIDE SEQUENCE [LARGE SCALE GENOMIC DNA]</scope>
    <source>
        <strain evidence="9">Ta-2019</strain>
    </source>
</reference>
<evidence type="ECO:0000313" key="9">
    <source>
        <dbReference type="EMBL" id="KAH9295310.1"/>
    </source>
</evidence>
<comment type="caution">
    <text evidence="9">The sequence shown here is derived from an EMBL/GenBank/DDBJ whole genome shotgun (WGS) entry which is preliminary data.</text>
</comment>
<dbReference type="AlphaFoldDB" id="A0AA38C8F1"/>
<dbReference type="InterPro" id="IPR036397">
    <property type="entry name" value="RNaseH_sf"/>
</dbReference>
<name>A0AA38C8F1_TAXCH</name>
<keyword evidence="2" id="KW-0540">Nuclease</keyword>
<feature type="domain" description="Exonuclease" evidence="8">
    <location>
        <begin position="36"/>
        <end position="204"/>
    </location>
</feature>
<evidence type="ECO:0000256" key="3">
    <source>
        <dbReference type="ARBA" id="ARBA00022723"/>
    </source>
</evidence>
<evidence type="ECO:0000256" key="2">
    <source>
        <dbReference type="ARBA" id="ARBA00022722"/>
    </source>
</evidence>
<dbReference type="InterPro" id="IPR013520">
    <property type="entry name" value="Ribonucl_H"/>
</dbReference>
<dbReference type="Gene3D" id="3.30.420.10">
    <property type="entry name" value="Ribonuclease H-like superfamily/Ribonuclease H"/>
    <property type="match status" value="1"/>
</dbReference>
<gene>
    <name evidence="9" type="ORF">KI387_038898</name>
</gene>
<evidence type="ECO:0000256" key="6">
    <source>
        <dbReference type="ARBA" id="ARBA00022842"/>
    </source>
</evidence>
<dbReference type="PANTHER" id="PTHR30231">
    <property type="entry name" value="DNA POLYMERASE III SUBUNIT EPSILON"/>
    <property type="match status" value="1"/>
</dbReference>
<feature type="compositionally biased region" description="Basic and acidic residues" evidence="7">
    <location>
        <begin position="234"/>
        <end position="249"/>
    </location>
</feature>
<keyword evidence="10" id="KW-1185">Reference proteome</keyword>
<dbReference type="InterPro" id="IPR012337">
    <property type="entry name" value="RNaseH-like_sf"/>
</dbReference>
<evidence type="ECO:0000256" key="7">
    <source>
        <dbReference type="SAM" id="MobiDB-lite"/>
    </source>
</evidence>
<keyword evidence="4" id="KW-0378">Hydrolase</keyword>
<organism evidence="9 10">
    <name type="scientific">Taxus chinensis</name>
    <name type="common">Chinese yew</name>
    <name type="synonym">Taxus wallichiana var. chinensis</name>
    <dbReference type="NCBI Taxonomy" id="29808"/>
    <lineage>
        <taxon>Eukaryota</taxon>
        <taxon>Viridiplantae</taxon>
        <taxon>Streptophyta</taxon>
        <taxon>Embryophyta</taxon>
        <taxon>Tracheophyta</taxon>
        <taxon>Spermatophyta</taxon>
        <taxon>Pinopsida</taxon>
        <taxon>Pinidae</taxon>
        <taxon>Conifers II</taxon>
        <taxon>Cupressales</taxon>
        <taxon>Taxaceae</taxon>
        <taxon>Taxus</taxon>
    </lineage>
</organism>
<dbReference type="SMART" id="SM00479">
    <property type="entry name" value="EXOIII"/>
    <property type="match status" value="1"/>
</dbReference>
<dbReference type="FunFam" id="3.30.420.10:FF:000040">
    <property type="entry name" value="Exonuclease family protein"/>
    <property type="match status" value="1"/>
</dbReference>
<dbReference type="Proteomes" id="UP000824469">
    <property type="component" value="Unassembled WGS sequence"/>
</dbReference>
<evidence type="ECO:0000256" key="1">
    <source>
        <dbReference type="ARBA" id="ARBA00001946"/>
    </source>
</evidence>
<dbReference type="GO" id="GO:0003676">
    <property type="term" value="F:nucleic acid binding"/>
    <property type="evidence" value="ECO:0007669"/>
    <property type="project" value="InterPro"/>
</dbReference>
<protein>
    <recommendedName>
        <fullName evidence="8">Exonuclease domain-containing protein</fullName>
    </recommendedName>
</protein>
<keyword evidence="6" id="KW-0460">Magnesium</keyword>
<dbReference type="EMBL" id="JAHRHJ020000011">
    <property type="protein sequence ID" value="KAH9295310.1"/>
    <property type="molecule type" value="Genomic_DNA"/>
</dbReference>
<dbReference type="CDD" id="cd06127">
    <property type="entry name" value="DEDDh"/>
    <property type="match status" value="1"/>
</dbReference>
<proteinExistence type="predicted"/>
<keyword evidence="3" id="KW-0479">Metal-binding</keyword>
<dbReference type="Pfam" id="PF00929">
    <property type="entry name" value="RNase_T"/>
    <property type="match status" value="1"/>
</dbReference>
<evidence type="ECO:0000256" key="5">
    <source>
        <dbReference type="ARBA" id="ARBA00022839"/>
    </source>
</evidence>
<accession>A0AA38C8F1</accession>
<feature type="compositionally biased region" description="Polar residues" evidence="7">
    <location>
        <begin position="218"/>
        <end position="232"/>
    </location>
</feature>
<feature type="region of interest" description="Disordered" evidence="7">
    <location>
        <begin position="218"/>
        <end position="265"/>
    </location>
</feature>
<dbReference type="OMA" id="YDYQQIA"/>
<comment type="cofactor">
    <cofactor evidence="1">
        <name>Mg(2+)</name>
        <dbReference type="ChEBI" id="CHEBI:18420"/>
    </cofactor>
</comment>
<evidence type="ECO:0000256" key="4">
    <source>
        <dbReference type="ARBA" id="ARBA00022801"/>
    </source>
</evidence>
<dbReference type="GO" id="GO:0046872">
    <property type="term" value="F:metal ion binding"/>
    <property type="evidence" value="ECO:0007669"/>
    <property type="project" value="UniProtKB-KW"/>
</dbReference>
<evidence type="ECO:0000259" key="8">
    <source>
        <dbReference type="SMART" id="SM00479"/>
    </source>
</evidence>
<dbReference type="GO" id="GO:0008408">
    <property type="term" value="F:3'-5' exonuclease activity"/>
    <property type="evidence" value="ECO:0007669"/>
    <property type="project" value="TreeGrafter"/>
</dbReference>